<dbReference type="GO" id="GO:0006281">
    <property type="term" value="P:DNA repair"/>
    <property type="evidence" value="ECO:0007669"/>
    <property type="project" value="TreeGrafter"/>
</dbReference>
<dbReference type="SFLD" id="SFLDS00003">
    <property type="entry name" value="Haloacid_Dehalogenase"/>
    <property type="match status" value="1"/>
</dbReference>
<dbReference type="SUPFAM" id="SSF56784">
    <property type="entry name" value="HAD-like"/>
    <property type="match status" value="1"/>
</dbReference>
<organism evidence="1 2">
    <name type="scientific">Pseudarcicella hirudinis</name>
    <dbReference type="NCBI Taxonomy" id="1079859"/>
    <lineage>
        <taxon>Bacteria</taxon>
        <taxon>Pseudomonadati</taxon>
        <taxon>Bacteroidota</taxon>
        <taxon>Cytophagia</taxon>
        <taxon>Cytophagales</taxon>
        <taxon>Flectobacillaceae</taxon>
        <taxon>Pseudarcicella</taxon>
    </lineage>
</organism>
<dbReference type="InterPro" id="IPR036412">
    <property type="entry name" value="HAD-like_sf"/>
</dbReference>
<sequence length="212" mass="24272">MIKYIAFDFDGTLVDSKEVFLDIFNQIAEKRGFQKLNAGNIEHLRTLSITERCNFLKVPLYKVPFIAIEFLKDYKKSIDRLVLIDGIREVLEQLHNQGFELVIISSNSEKNIRTFLNLQGISCIRQIFCSSNIFGKESLIRKFLKSSGLNTSEVIYAGDEVRDIEACRKAGIPVIWVNWGYDLREIAEPHKPDFIAEKPSDIVQIISSKLPS</sequence>
<dbReference type="InterPro" id="IPR050155">
    <property type="entry name" value="HAD-like_hydrolase_sf"/>
</dbReference>
<dbReference type="PANTHER" id="PTHR43434:SF13">
    <property type="entry name" value="PHOSPHOGLYCOLATE PHOSPHATASE"/>
    <property type="match status" value="1"/>
</dbReference>
<dbReference type="GO" id="GO:0005829">
    <property type="term" value="C:cytosol"/>
    <property type="evidence" value="ECO:0007669"/>
    <property type="project" value="TreeGrafter"/>
</dbReference>
<dbReference type="STRING" id="1079859.SAMN04515674_11618"/>
<dbReference type="InterPro" id="IPR041492">
    <property type="entry name" value="HAD_2"/>
</dbReference>
<dbReference type="PANTHER" id="PTHR43434">
    <property type="entry name" value="PHOSPHOGLYCOLATE PHOSPHATASE"/>
    <property type="match status" value="1"/>
</dbReference>
<reference evidence="1 2" key="1">
    <citation type="submission" date="2016-10" db="EMBL/GenBank/DDBJ databases">
        <authorList>
            <person name="de Groot N.N."/>
        </authorList>
    </citation>
    <scope>NUCLEOTIDE SEQUENCE [LARGE SCALE GENOMIC DNA]</scope>
    <source>
        <strain evidence="2">E92,LMG 26720,CCM 7988</strain>
    </source>
</reference>
<dbReference type="NCBIfam" id="TIGR01549">
    <property type="entry name" value="HAD-SF-IA-v1"/>
    <property type="match status" value="1"/>
</dbReference>
<dbReference type="Gene3D" id="1.10.150.240">
    <property type="entry name" value="Putative phosphatase, domain 2"/>
    <property type="match status" value="1"/>
</dbReference>
<gene>
    <name evidence="1" type="ORF">SAMN04515674_11618</name>
</gene>
<proteinExistence type="predicted"/>
<evidence type="ECO:0000313" key="2">
    <source>
        <dbReference type="Proteomes" id="UP000199306"/>
    </source>
</evidence>
<dbReference type="InterPro" id="IPR023198">
    <property type="entry name" value="PGP-like_dom2"/>
</dbReference>
<dbReference type="AlphaFoldDB" id="A0A1I5XXX2"/>
<accession>A0A1I5XXX2</accession>
<dbReference type="GO" id="GO:0008967">
    <property type="term" value="F:phosphoglycolate phosphatase activity"/>
    <property type="evidence" value="ECO:0007669"/>
    <property type="project" value="TreeGrafter"/>
</dbReference>
<dbReference type="Proteomes" id="UP000199306">
    <property type="component" value="Unassembled WGS sequence"/>
</dbReference>
<dbReference type="SFLD" id="SFLDG01129">
    <property type="entry name" value="C1.5:_HAD__Beta-PGM__Phosphata"/>
    <property type="match status" value="1"/>
</dbReference>
<name>A0A1I5XXX2_9BACT</name>
<keyword evidence="2" id="KW-1185">Reference proteome</keyword>
<protein>
    <submittedName>
        <fullName evidence="1">Phosphoglycolate phosphatase</fullName>
    </submittedName>
</protein>
<dbReference type="EMBL" id="FOXH01000016">
    <property type="protein sequence ID" value="SFQ36577.1"/>
    <property type="molecule type" value="Genomic_DNA"/>
</dbReference>
<dbReference type="RefSeq" id="WP_092019153.1">
    <property type="nucleotide sequence ID" value="NZ_FOXH01000016.1"/>
</dbReference>
<dbReference type="PRINTS" id="PR00413">
    <property type="entry name" value="HADHALOGNASE"/>
</dbReference>
<dbReference type="Gene3D" id="3.40.50.1000">
    <property type="entry name" value="HAD superfamily/HAD-like"/>
    <property type="match status" value="1"/>
</dbReference>
<evidence type="ECO:0000313" key="1">
    <source>
        <dbReference type="EMBL" id="SFQ36577.1"/>
    </source>
</evidence>
<dbReference type="InterPro" id="IPR006439">
    <property type="entry name" value="HAD-SF_hydro_IA"/>
</dbReference>
<dbReference type="OrthoDB" id="9807630at2"/>
<dbReference type="InterPro" id="IPR023214">
    <property type="entry name" value="HAD_sf"/>
</dbReference>
<dbReference type="Pfam" id="PF13419">
    <property type="entry name" value="HAD_2"/>
    <property type="match status" value="1"/>
</dbReference>